<feature type="coiled-coil region" evidence="2">
    <location>
        <begin position="136"/>
        <end position="265"/>
    </location>
</feature>
<evidence type="ECO:0000256" key="1">
    <source>
        <dbReference type="PROSITE-ProRule" id="PRU00283"/>
    </source>
</evidence>
<dbReference type="InterPro" id="IPR001752">
    <property type="entry name" value="Kinesin_motor_dom"/>
</dbReference>
<keyword evidence="5" id="KW-1185">Reference proteome</keyword>
<evidence type="ECO:0000256" key="3">
    <source>
        <dbReference type="SAM" id="MobiDB-lite"/>
    </source>
</evidence>
<feature type="domain" description="Kinesin motor" evidence="4">
    <location>
        <begin position="1"/>
        <end position="28"/>
    </location>
</feature>
<comment type="similarity">
    <text evidence="1">Belongs to the TRAFAC class myosin-kinesin ATPase superfamily. Kinesin family.</text>
</comment>
<proteinExistence type="inferred from homology"/>
<protein>
    <submittedName>
        <fullName evidence="6">Kinesin motor domain-containing protein</fullName>
    </submittedName>
</protein>
<dbReference type="GO" id="GO:0005524">
    <property type="term" value="F:ATP binding"/>
    <property type="evidence" value="ECO:0007669"/>
    <property type="project" value="InterPro"/>
</dbReference>
<name>A0A915HTC4_ROMCU</name>
<dbReference type="Gene3D" id="1.20.58.1980">
    <property type="match status" value="1"/>
</dbReference>
<dbReference type="GO" id="GO:0008017">
    <property type="term" value="F:microtubule binding"/>
    <property type="evidence" value="ECO:0007669"/>
    <property type="project" value="InterPro"/>
</dbReference>
<dbReference type="GO" id="GO:0007018">
    <property type="term" value="P:microtubule-based movement"/>
    <property type="evidence" value="ECO:0007669"/>
    <property type="project" value="InterPro"/>
</dbReference>
<organism evidence="5 6">
    <name type="scientific">Romanomermis culicivorax</name>
    <name type="common">Nematode worm</name>
    <dbReference type="NCBI Taxonomy" id="13658"/>
    <lineage>
        <taxon>Eukaryota</taxon>
        <taxon>Metazoa</taxon>
        <taxon>Ecdysozoa</taxon>
        <taxon>Nematoda</taxon>
        <taxon>Enoplea</taxon>
        <taxon>Dorylaimia</taxon>
        <taxon>Mermithida</taxon>
        <taxon>Mermithoidea</taxon>
        <taxon>Mermithidae</taxon>
        <taxon>Romanomermis</taxon>
    </lineage>
</organism>
<comment type="caution">
    <text evidence="1">Lacks conserved residue(s) required for the propagation of feature annotation.</text>
</comment>
<dbReference type="AlphaFoldDB" id="A0A915HTC4"/>
<evidence type="ECO:0000259" key="4">
    <source>
        <dbReference type="PROSITE" id="PS50067"/>
    </source>
</evidence>
<keyword evidence="2" id="KW-0175">Coiled coil</keyword>
<evidence type="ECO:0000313" key="6">
    <source>
        <dbReference type="WBParaSite" id="nRc.2.0.1.t05009-RA"/>
    </source>
</evidence>
<feature type="region of interest" description="Disordered" evidence="3">
    <location>
        <begin position="370"/>
        <end position="397"/>
    </location>
</feature>
<dbReference type="GO" id="GO:0003777">
    <property type="term" value="F:microtubule motor activity"/>
    <property type="evidence" value="ECO:0007669"/>
    <property type="project" value="InterPro"/>
</dbReference>
<sequence length="597" mass="67744">MIVNISPCASSFDETLQVLQFSAIAKQVRQSESVEPDQQAILASKTLRSNRLCAPSEATPKVATEEEDDEFDTTIAGDNPLHQEELERAEDLAEERIEMYVQTVKNIQNRNQRRITLAGNDNEDVEENNWVPETLLEAEKLKNKKLEEKISKLEAIVNKNFDVDIDVDNPTTSAHRDEKYLVSQLEERNKEYEKKCKECMDLDQMLTEAGQTYEKNQAEINEMKIAIERLSKENSEKIAELQEELANLQQQLQNCKIQLQLLMSSTQSNPSPPSVGPEGGIVVAAASVNGKLNCSKVFENVISKCEMCRCAILVKNVNVDNMIDVNDEGFITLVNKKPLTSSKKLMFTKISLENEENLLQRQIILQSATTKNDKIVTPPPPSDKVPPHNSTSIDGRQIDRKKYDDIIVLSPIDQPPPSIRVNDETYASEKQTAQQQNRDRENICKMPCAINKVEQCAAVTTGPSKSNTKIKFFKPLIDNQSTNDRNDPSTSSEFRVNCNNNRNNDVNFSSMVRCNKAFKLRFMASPIAIKEKSQSSKNNNEDVDVIDCQNKPAERPNRPLTRLFSKITAVNKRRQSMALKRLNNVRRKSRKRLIRQE</sequence>
<evidence type="ECO:0000256" key="2">
    <source>
        <dbReference type="SAM" id="Coils"/>
    </source>
</evidence>
<evidence type="ECO:0000313" key="5">
    <source>
        <dbReference type="Proteomes" id="UP000887565"/>
    </source>
</evidence>
<dbReference type="WBParaSite" id="nRc.2.0.1.t05009-RA">
    <property type="protein sequence ID" value="nRc.2.0.1.t05009-RA"/>
    <property type="gene ID" value="nRc.2.0.1.g05009"/>
</dbReference>
<reference evidence="6" key="1">
    <citation type="submission" date="2022-11" db="UniProtKB">
        <authorList>
            <consortium name="WormBaseParasite"/>
        </authorList>
    </citation>
    <scope>IDENTIFICATION</scope>
</reference>
<dbReference type="Proteomes" id="UP000887565">
    <property type="component" value="Unplaced"/>
</dbReference>
<accession>A0A915HTC4</accession>
<dbReference type="PROSITE" id="PS50067">
    <property type="entry name" value="KINESIN_MOTOR_2"/>
    <property type="match status" value="1"/>
</dbReference>